<reference evidence="9 10" key="1">
    <citation type="journal article" date="2011" name="Genome Biol. Evol.">
        <title>Integration of the genetic map and genome assembly of fugu facilitates insights into distinct features of genome evolution in teleosts and mammals.</title>
        <authorList>
            <person name="Kai W."/>
            <person name="Kikuchi K."/>
            <person name="Tohari S."/>
            <person name="Chew A.K."/>
            <person name="Tay A."/>
            <person name="Fujiwara A."/>
            <person name="Hosoya S."/>
            <person name="Suetake H."/>
            <person name="Naruse K."/>
            <person name="Brenner S."/>
            <person name="Suzuki Y."/>
            <person name="Venkatesh B."/>
        </authorList>
    </citation>
    <scope>NUCLEOTIDE SEQUENCE [LARGE SCALE GENOMIC DNA]</scope>
</reference>
<feature type="disulfide bond" evidence="6">
    <location>
        <begin position="109"/>
        <end position="116"/>
    </location>
</feature>
<evidence type="ECO:0000256" key="6">
    <source>
        <dbReference type="PROSITE-ProRule" id="PRU00494"/>
    </source>
</evidence>
<dbReference type="SUPFAM" id="SSF57055">
    <property type="entry name" value="Agouti-related protein"/>
    <property type="match status" value="1"/>
</dbReference>
<dbReference type="GO" id="GO:0009755">
    <property type="term" value="P:hormone-mediated signaling pathway"/>
    <property type="evidence" value="ECO:0007669"/>
    <property type="project" value="InterPro"/>
</dbReference>
<dbReference type="InterPro" id="IPR027300">
    <property type="entry name" value="Agouti_dom"/>
</dbReference>
<keyword evidence="3 7" id="KW-0732">Signal</keyword>
<evidence type="ECO:0000313" key="10">
    <source>
        <dbReference type="Proteomes" id="UP000005226"/>
    </source>
</evidence>
<protein>
    <submittedName>
        <fullName evidence="9">Agouti signaling protein, nonagouti homolog (mouse) 2b</fullName>
    </submittedName>
</protein>
<dbReference type="GO" id="GO:0005615">
    <property type="term" value="C:extracellular space"/>
    <property type="evidence" value="ECO:0007669"/>
    <property type="project" value="TreeGrafter"/>
</dbReference>
<dbReference type="PANTHER" id="PTHR16551:SF5">
    <property type="entry name" value="AGOUTI-RELATED PEPTIDE 2"/>
    <property type="match status" value="1"/>
</dbReference>
<gene>
    <name evidence="9" type="primary">asip2b</name>
</gene>
<dbReference type="SMART" id="SM00792">
    <property type="entry name" value="Agouti"/>
    <property type="match status" value="1"/>
</dbReference>
<feature type="domain" description="Agouti" evidence="8">
    <location>
        <begin position="87"/>
        <end position="125"/>
    </location>
</feature>
<sequence>MVINLVISRFPAGAMRKATGKHVLCFLLLFFPLSWEEDAKKDARKSDNKVCCQGKTRGQFARRKNYLPQEKHILKNKLKVLTPIRRCSRLMESCSPYTPCCDPCASCHCRLFNTICNCWKMSSLCLRKT</sequence>
<evidence type="ECO:0000256" key="4">
    <source>
        <dbReference type="ARBA" id="ARBA00022854"/>
    </source>
</evidence>
<dbReference type="FunCoup" id="H2SAC9">
    <property type="interactions" value="32"/>
</dbReference>
<dbReference type="InParanoid" id="H2SAC9"/>
<evidence type="ECO:0000256" key="7">
    <source>
        <dbReference type="SAM" id="SignalP"/>
    </source>
</evidence>
<dbReference type="AlphaFoldDB" id="H2SAC9"/>
<dbReference type="GeneTree" id="ENSGT00730000112562"/>
<dbReference type="GO" id="GO:0043473">
    <property type="term" value="P:pigmentation"/>
    <property type="evidence" value="ECO:0007669"/>
    <property type="project" value="Ensembl"/>
</dbReference>
<evidence type="ECO:0000256" key="5">
    <source>
        <dbReference type="ARBA" id="ARBA00023157"/>
    </source>
</evidence>
<feature type="signal peptide" evidence="7">
    <location>
        <begin position="1"/>
        <end position="36"/>
    </location>
</feature>
<evidence type="ECO:0000256" key="1">
    <source>
        <dbReference type="ARBA" id="ARBA00004613"/>
    </source>
</evidence>
<dbReference type="Proteomes" id="UP000005226">
    <property type="component" value="Chromosome 22"/>
</dbReference>
<comment type="subcellular location">
    <subcellularLocation>
        <location evidence="1">Secreted</location>
    </subcellularLocation>
</comment>
<dbReference type="PROSITE" id="PS51150">
    <property type="entry name" value="AGOUTI_2"/>
    <property type="match status" value="1"/>
</dbReference>
<comment type="caution">
    <text evidence="6">Lacks conserved residue(s) required for the propagation of feature annotation.</text>
</comment>
<dbReference type="Ensembl" id="ENSTRUT00000009410.3">
    <property type="protein sequence ID" value="ENSTRUP00000009355.2"/>
    <property type="gene ID" value="ENSTRUG00000003952.3"/>
</dbReference>
<keyword evidence="5 6" id="KW-1015">Disulfide bond</keyword>
<dbReference type="GO" id="GO:0008343">
    <property type="term" value="P:adult feeding behavior"/>
    <property type="evidence" value="ECO:0007669"/>
    <property type="project" value="TreeGrafter"/>
</dbReference>
<evidence type="ECO:0000256" key="3">
    <source>
        <dbReference type="ARBA" id="ARBA00022729"/>
    </source>
</evidence>
<evidence type="ECO:0000259" key="8">
    <source>
        <dbReference type="PROSITE" id="PS51150"/>
    </source>
</evidence>
<dbReference type="InterPro" id="IPR007733">
    <property type="entry name" value="Agouti"/>
</dbReference>
<dbReference type="GO" id="GO:0070996">
    <property type="term" value="F:type 1 melanocortin receptor binding"/>
    <property type="evidence" value="ECO:0007669"/>
    <property type="project" value="Ensembl"/>
</dbReference>
<dbReference type="GO" id="GO:0033555">
    <property type="term" value="P:multicellular organismal response to stress"/>
    <property type="evidence" value="ECO:0007669"/>
    <property type="project" value="Ensembl"/>
</dbReference>
<feature type="disulfide bond" evidence="6">
    <location>
        <begin position="100"/>
        <end position="118"/>
    </location>
</feature>
<dbReference type="InterPro" id="IPR036836">
    <property type="entry name" value="Agouti_dom_sf"/>
</dbReference>
<reference evidence="9" key="3">
    <citation type="submission" date="2025-09" db="UniProtKB">
        <authorList>
            <consortium name="Ensembl"/>
        </authorList>
    </citation>
    <scope>IDENTIFICATION</scope>
</reference>
<organism evidence="9 10">
    <name type="scientific">Takifugu rubripes</name>
    <name type="common">Japanese pufferfish</name>
    <name type="synonym">Fugu rubripes</name>
    <dbReference type="NCBI Taxonomy" id="31033"/>
    <lineage>
        <taxon>Eukaryota</taxon>
        <taxon>Metazoa</taxon>
        <taxon>Chordata</taxon>
        <taxon>Craniata</taxon>
        <taxon>Vertebrata</taxon>
        <taxon>Euteleostomi</taxon>
        <taxon>Actinopterygii</taxon>
        <taxon>Neopterygii</taxon>
        <taxon>Teleostei</taxon>
        <taxon>Neoteleostei</taxon>
        <taxon>Acanthomorphata</taxon>
        <taxon>Eupercaria</taxon>
        <taxon>Tetraodontiformes</taxon>
        <taxon>Tetradontoidea</taxon>
        <taxon>Tetraodontidae</taxon>
        <taxon>Takifugu</taxon>
    </lineage>
</organism>
<keyword evidence="4" id="KW-0960">Knottin</keyword>
<keyword evidence="10" id="KW-1185">Reference proteome</keyword>
<evidence type="ECO:0000256" key="2">
    <source>
        <dbReference type="ARBA" id="ARBA00022525"/>
    </source>
</evidence>
<dbReference type="GO" id="GO:0005184">
    <property type="term" value="F:neuropeptide hormone activity"/>
    <property type="evidence" value="ECO:0007669"/>
    <property type="project" value="TreeGrafter"/>
</dbReference>
<reference evidence="9" key="2">
    <citation type="submission" date="2025-08" db="UniProtKB">
        <authorList>
            <consortium name="Ensembl"/>
        </authorList>
    </citation>
    <scope>IDENTIFICATION</scope>
</reference>
<name>H2SAC9_TAKRU</name>
<dbReference type="Pfam" id="PF05039">
    <property type="entry name" value="Agouti"/>
    <property type="match status" value="1"/>
</dbReference>
<dbReference type="Gene3D" id="4.10.760.10">
    <property type="entry name" value="Agouti domain"/>
    <property type="match status" value="1"/>
</dbReference>
<proteinExistence type="predicted"/>
<accession>H2SAC9</accession>
<dbReference type="OMA" id="HLPCCDP"/>
<dbReference type="PANTHER" id="PTHR16551">
    <property type="entry name" value="AGOUTI RELATED"/>
    <property type="match status" value="1"/>
</dbReference>
<feature type="disulfide bond" evidence="6">
    <location>
        <begin position="104"/>
        <end position="125"/>
    </location>
</feature>
<dbReference type="GO" id="GO:2000253">
    <property type="term" value="P:positive regulation of feeding behavior"/>
    <property type="evidence" value="ECO:0007669"/>
    <property type="project" value="TreeGrafter"/>
</dbReference>
<feature type="chain" id="PRO_5025662484" evidence="7">
    <location>
        <begin position="37"/>
        <end position="129"/>
    </location>
</feature>
<keyword evidence="2" id="KW-0964">Secreted</keyword>
<evidence type="ECO:0000313" key="9">
    <source>
        <dbReference type="Ensembl" id="ENSTRUP00000009355.2"/>
    </source>
</evidence>
<dbReference type="GO" id="GO:0007218">
    <property type="term" value="P:neuropeptide signaling pathway"/>
    <property type="evidence" value="ECO:0007669"/>
    <property type="project" value="TreeGrafter"/>
</dbReference>
<dbReference type="GO" id="GO:0051463">
    <property type="term" value="P:negative regulation of cortisol secretion"/>
    <property type="evidence" value="ECO:0007669"/>
    <property type="project" value="Ensembl"/>
</dbReference>